<evidence type="ECO:0000313" key="1">
    <source>
        <dbReference type="EMBL" id="GAD66535.1"/>
    </source>
</evidence>
<dbReference type="Proteomes" id="UP000016570">
    <property type="component" value="Unassembled WGS sequence"/>
</dbReference>
<dbReference type="InterPro" id="IPR005883">
    <property type="entry name" value="PilM"/>
</dbReference>
<dbReference type="Pfam" id="PF11104">
    <property type="entry name" value="PilM_2"/>
    <property type="match status" value="1"/>
</dbReference>
<proteinExistence type="predicted"/>
<dbReference type="Gene3D" id="3.30.1490.300">
    <property type="match status" value="1"/>
</dbReference>
<reference evidence="1 2" key="1">
    <citation type="submission" date="2013-09" db="EMBL/GenBank/DDBJ databases">
        <title>Whole genome shotgun sequence of Vibrio proteolyticus NBRC 13287.</title>
        <authorList>
            <person name="Isaki S."/>
            <person name="Hosoyama A."/>
            <person name="Numata M."/>
            <person name="Hashimoto M."/>
            <person name="Hosoyama Y."/>
            <person name="Tsuchikane K."/>
            <person name="Noguchi M."/>
            <person name="Hirakata S."/>
            <person name="Ichikawa N."/>
            <person name="Ohji S."/>
            <person name="Yamazoe A."/>
            <person name="Fujita N."/>
        </authorList>
    </citation>
    <scope>NUCLEOTIDE SEQUENCE [LARGE SCALE GENOMIC DNA]</scope>
    <source>
        <strain evidence="1 2">NBRC 13287</strain>
    </source>
</reference>
<dbReference type="SUPFAM" id="SSF53067">
    <property type="entry name" value="Actin-like ATPase domain"/>
    <property type="match status" value="1"/>
</dbReference>
<comment type="caution">
    <text evidence="1">The sequence shown here is derived from an EMBL/GenBank/DDBJ whole genome shotgun (WGS) entry which is preliminary data.</text>
</comment>
<dbReference type="AlphaFoldDB" id="U2ZYL7"/>
<protein>
    <submittedName>
        <fullName evidence="1">Type 4 pili biogenesis protein PilM</fullName>
    </submittedName>
</protein>
<dbReference type="InterPro" id="IPR050696">
    <property type="entry name" value="FtsA/MreB"/>
</dbReference>
<dbReference type="InterPro" id="IPR043129">
    <property type="entry name" value="ATPase_NBD"/>
</dbReference>
<dbReference type="STRING" id="1219065.VPR01S_04_01400"/>
<dbReference type="EMBL" id="BATJ01000004">
    <property type="protein sequence ID" value="GAD66535.1"/>
    <property type="molecule type" value="Genomic_DNA"/>
</dbReference>
<dbReference type="PANTHER" id="PTHR32432:SF3">
    <property type="entry name" value="ETHANOLAMINE UTILIZATION PROTEIN EUTJ"/>
    <property type="match status" value="1"/>
</dbReference>
<dbReference type="eggNOG" id="COG4972">
    <property type="taxonomic scope" value="Bacteria"/>
</dbReference>
<gene>
    <name evidence="1" type="primary">pilM</name>
    <name evidence="1" type="ORF">VPR01S_04_01400</name>
</gene>
<keyword evidence="2" id="KW-1185">Reference proteome</keyword>
<sequence>MGKSLVTGIDIGHHSLKAVVIKPVCEAHVLVGYHEVAVTNAIFSDNHKLNYQEIVKKLKELRKGLPWFNGKVAISVPDNVVITKTLQLDSAPAADEEALAVSEAFVRQSAFPAQALSLDFVPVSSVELRYQVYATKRELVEQWTRVLKRAGLRPLYMTTDTQALLQLWQQTPALSERNALLVDVGLTRTLIGRNFVTQPAFYKTLEHRPAGDTPRLDPEQLISQLRRDIQMCRSVYGEESVQCLVLTGGGAQSMAPRLSAALALPCQLEVPWPLLEQIPQGGASFAGALGIALRALHWQESRYGA</sequence>
<accession>U2ZYL7</accession>
<organism evidence="1 2">
    <name type="scientific">Vibrio proteolyticus NBRC 13287</name>
    <dbReference type="NCBI Taxonomy" id="1219065"/>
    <lineage>
        <taxon>Bacteria</taxon>
        <taxon>Pseudomonadati</taxon>
        <taxon>Pseudomonadota</taxon>
        <taxon>Gammaproteobacteria</taxon>
        <taxon>Vibrionales</taxon>
        <taxon>Vibrionaceae</taxon>
        <taxon>Vibrio</taxon>
    </lineage>
</organism>
<evidence type="ECO:0000313" key="2">
    <source>
        <dbReference type="Proteomes" id="UP000016570"/>
    </source>
</evidence>
<dbReference type="Gene3D" id="3.30.420.40">
    <property type="match status" value="2"/>
</dbReference>
<name>U2ZYL7_VIBPR</name>
<dbReference type="PANTHER" id="PTHR32432">
    <property type="entry name" value="CELL DIVISION PROTEIN FTSA-RELATED"/>
    <property type="match status" value="1"/>
</dbReference>
<dbReference type="RefSeq" id="WP_021704515.1">
    <property type="nucleotide sequence ID" value="NZ_BATJ01000004.1"/>
</dbReference>